<dbReference type="Proteomes" id="UP001254658">
    <property type="component" value="Chromosome"/>
</dbReference>
<evidence type="ECO:0000256" key="1">
    <source>
        <dbReference type="ARBA" id="ARBA00022630"/>
    </source>
</evidence>
<organism evidence="5 6">
    <name type="scientific">Lactococcus lactis subsp. cremoris</name>
    <name type="common">Streptococcus cremoris</name>
    <dbReference type="NCBI Taxonomy" id="1359"/>
    <lineage>
        <taxon>Bacteria</taxon>
        <taxon>Bacillati</taxon>
        <taxon>Bacillota</taxon>
        <taxon>Bacilli</taxon>
        <taxon>Lactobacillales</taxon>
        <taxon>Streptococcaceae</taxon>
        <taxon>Lactococcus</taxon>
    </lineage>
</organism>
<reference evidence="5" key="2">
    <citation type="submission" date="2023-09" db="EMBL/GenBank/DDBJ databases">
        <authorList>
            <person name="Kim T.W."/>
        </authorList>
    </citation>
    <scope>NUCLEOTIDE SEQUENCE</scope>
    <source>
        <strain evidence="5">KCKM 0438</strain>
    </source>
</reference>
<keyword evidence="3" id="KW-0560">Oxidoreductase</keyword>
<dbReference type="AlphaFoldDB" id="A0AAX4AAW2"/>
<dbReference type="EMBL" id="CP133787">
    <property type="protein sequence ID" value="WMX71184.1"/>
    <property type="molecule type" value="Genomic_DNA"/>
</dbReference>
<dbReference type="RefSeq" id="WP_043737075.1">
    <property type="nucleotide sequence ID" value="NZ_CP070856.1"/>
</dbReference>
<dbReference type="Gene3D" id="3.40.109.10">
    <property type="entry name" value="NADH Oxidase"/>
    <property type="match status" value="1"/>
</dbReference>
<dbReference type="PANTHER" id="PTHR23026:SF90">
    <property type="entry name" value="IODOTYROSINE DEIODINASE 1"/>
    <property type="match status" value="1"/>
</dbReference>
<reference evidence="5" key="1">
    <citation type="journal article" date="2022" name="Microbiol. Spectr.">
        <title>Optimizing Conditions in the Acid Tolerance Test for Potential Probiotics Using Response Surface Methodology.</title>
        <authorList>
            <person name="Ko H.I."/>
            <person name="Jeong C.H."/>
            <person name="Hong S.W."/>
            <person name="Eun J.B."/>
            <person name="Kim T.W."/>
        </authorList>
    </citation>
    <scope>NUCLEOTIDE SEQUENCE</scope>
    <source>
        <strain evidence="5">KCKM 0438</strain>
    </source>
</reference>
<dbReference type="SUPFAM" id="SSF55469">
    <property type="entry name" value="FMN-dependent nitroreductase-like"/>
    <property type="match status" value="1"/>
</dbReference>
<feature type="domain" description="Nitroreductase" evidence="4">
    <location>
        <begin position="7"/>
        <end position="189"/>
    </location>
</feature>
<dbReference type="InterPro" id="IPR050627">
    <property type="entry name" value="Nitroreductase/BluB"/>
</dbReference>
<proteinExistence type="predicted"/>
<dbReference type="Pfam" id="PF00881">
    <property type="entry name" value="Nitroreductase"/>
    <property type="match status" value="1"/>
</dbReference>
<evidence type="ECO:0000313" key="5">
    <source>
        <dbReference type="EMBL" id="WMX71184.1"/>
    </source>
</evidence>
<evidence type="ECO:0000256" key="2">
    <source>
        <dbReference type="ARBA" id="ARBA00022643"/>
    </source>
</evidence>
<dbReference type="GO" id="GO:0016491">
    <property type="term" value="F:oxidoreductase activity"/>
    <property type="evidence" value="ECO:0007669"/>
    <property type="project" value="UniProtKB-KW"/>
</dbReference>
<evidence type="ECO:0000259" key="4">
    <source>
        <dbReference type="Pfam" id="PF00881"/>
    </source>
</evidence>
<accession>A0AAX4AAW2</accession>
<name>A0AAX4AAW2_LACLC</name>
<dbReference type="PANTHER" id="PTHR23026">
    <property type="entry name" value="NADPH NITROREDUCTASE"/>
    <property type="match status" value="1"/>
</dbReference>
<sequence>MEFSTTLKKRISIRDFKNEQVSKEILRNIVSDAQQAPSWANSQPWRVYIATGETMKNIQKSHLKKSEKGLKGSADLPVKDIQDWGKLPFTNMSTWLDKVNSDATMKDFLTANVNLWNAPAMAYLTIPKTTPVWSVYDTGAFAQTLMLSATNRGVDSMVAYENIKYPDEIRKNLDIKEEELIIAGIALGYRSEDKINTFTNNHLATEEILTIK</sequence>
<evidence type="ECO:0000256" key="3">
    <source>
        <dbReference type="ARBA" id="ARBA00023002"/>
    </source>
</evidence>
<keyword evidence="1" id="KW-0285">Flavoprotein</keyword>
<dbReference type="InterPro" id="IPR029479">
    <property type="entry name" value="Nitroreductase"/>
</dbReference>
<keyword evidence="2" id="KW-0288">FMN</keyword>
<gene>
    <name evidence="5" type="ORF">RF668_02485</name>
</gene>
<dbReference type="InterPro" id="IPR000415">
    <property type="entry name" value="Nitroreductase-like"/>
</dbReference>
<evidence type="ECO:0000313" key="6">
    <source>
        <dbReference type="Proteomes" id="UP001254658"/>
    </source>
</evidence>
<dbReference type="CDD" id="cd02136">
    <property type="entry name" value="PnbA_NfnB-like"/>
    <property type="match status" value="1"/>
</dbReference>
<protein>
    <submittedName>
        <fullName evidence="5">Nitroreductase</fullName>
    </submittedName>
</protein>